<sequence length="686" mass="77724">MNRPQNSSPLESTPVQDEREQQVSQELSLRTGRVPTSVAGYEILRCLGEGSFGMVWLARERKTGRQVAIKFFTNRRGLDWSLLTREVEKLAVLDASRDVVRLLDVGWDHDPPYFVMEYLPHDSVATLLEDGPLPIKRAIEICAAVARALVHSHGAGILHCDIKPANILLDHADDARLSDFGQSRLSSDQSPALGTFYYMAPEQAAVDAVPDVRWDVYALGAVLYHMVTGNPPYHSEQTKKRLSASQSLEERLREYRRTIQNYPLPNEHRSTSGVDGELARLIEDCLSPDPSQRIPNAQVVLDRLRQRELNRSRRPLVWLGFLGPVLFLLMMLWIAVTAVPEAVQQAEQNLYERALTSDAATVRLLAASVDQELAERTDELERLAQQLIATNGERSADGFRPDMGEFLTKWRQENDERLKRQRRTLDISFFVNDRNGIQIYRNPHPVDEKDGSVGQRFDWRDYFHGLGRGVERGHIAGTDYTPRKTPGISGAFRSSNTHQYMVAVAVPIWNQDHSEVIGVLARTIHLTDLLSQWERRIRSGNESDTEHERFLSLVDMREGAPVLLDHSWMSAANLKEIQSDVELEKILALSSNEESQLERAVNGNGVISEYHDPLADIDESFQGEWLAAVANLKNVNWIAVVQERRAEAVAPMDELREIFIRYGQLMFVVFTAMLAVLGWLIRRVSS</sequence>
<dbReference type="InterPro" id="IPR008271">
    <property type="entry name" value="Ser/Thr_kinase_AS"/>
</dbReference>
<dbReference type="EC" id="2.7.11.1" evidence="9"/>
<evidence type="ECO:0000256" key="7">
    <source>
        <dbReference type="SAM" id="Phobius"/>
    </source>
</evidence>
<keyword evidence="7" id="KW-0812">Transmembrane</keyword>
<feature type="transmembrane region" description="Helical" evidence="7">
    <location>
        <begin position="662"/>
        <end position="681"/>
    </location>
</feature>
<feature type="binding site" evidence="5">
    <location>
        <position position="70"/>
    </location>
    <ligand>
        <name>ATP</name>
        <dbReference type="ChEBI" id="CHEBI:30616"/>
    </ligand>
</feature>
<dbReference type="GO" id="GO:0005524">
    <property type="term" value="F:ATP binding"/>
    <property type="evidence" value="ECO:0007669"/>
    <property type="project" value="UniProtKB-UniRule"/>
</dbReference>
<keyword evidence="1 9" id="KW-0808">Transferase</keyword>
<dbReference type="GO" id="GO:0004674">
    <property type="term" value="F:protein serine/threonine kinase activity"/>
    <property type="evidence" value="ECO:0007669"/>
    <property type="project" value="UniProtKB-EC"/>
</dbReference>
<evidence type="ECO:0000256" key="3">
    <source>
        <dbReference type="ARBA" id="ARBA00022777"/>
    </source>
</evidence>
<evidence type="ECO:0000256" key="1">
    <source>
        <dbReference type="ARBA" id="ARBA00022679"/>
    </source>
</evidence>
<dbReference type="CDD" id="cd14014">
    <property type="entry name" value="STKc_PknB_like"/>
    <property type="match status" value="1"/>
</dbReference>
<dbReference type="PROSITE" id="PS00107">
    <property type="entry name" value="PROTEIN_KINASE_ATP"/>
    <property type="match status" value="1"/>
</dbReference>
<dbReference type="InterPro" id="IPR029151">
    <property type="entry name" value="Sensor-like_sf"/>
</dbReference>
<dbReference type="SUPFAM" id="SSF103190">
    <property type="entry name" value="Sensory domain-like"/>
    <property type="match status" value="1"/>
</dbReference>
<keyword evidence="10" id="KW-1185">Reference proteome</keyword>
<dbReference type="InterPro" id="IPR000719">
    <property type="entry name" value="Prot_kinase_dom"/>
</dbReference>
<dbReference type="SUPFAM" id="SSF56112">
    <property type="entry name" value="Protein kinase-like (PK-like)"/>
    <property type="match status" value="1"/>
</dbReference>
<feature type="domain" description="Protein kinase" evidence="8">
    <location>
        <begin position="41"/>
        <end position="317"/>
    </location>
</feature>
<gene>
    <name evidence="9" type="primary">pknB_12</name>
    <name evidence="9" type="ORF">KOR42_30340</name>
</gene>
<feature type="transmembrane region" description="Helical" evidence="7">
    <location>
        <begin position="316"/>
        <end position="336"/>
    </location>
</feature>
<evidence type="ECO:0000313" key="9">
    <source>
        <dbReference type="EMBL" id="TWT52348.1"/>
    </source>
</evidence>
<dbReference type="Proteomes" id="UP000317243">
    <property type="component" value="Unassembled WGS sequence"/>
</dbReference>
<dbReference type="RefSeq" id="WP_146510528.1">
    <property type="nucleotide sequence ID" value="NZ_SIHI01000006.1"/>
</dbReference>
<dbReference type="PROSITE" id="PS00108">
    <property type="entry name" value="PROTEIN_KINASE_ST"/>
    <property type="match status" value="1"/>
</dbReference>
<dbReference type="SMART" id="SM00220">
    <property type="entry name" value="S_TKc"/>
    <property type="match status" value="1"/>
</dbReference>
<evidence type="ECO:0000256" key="6">
    <source>
        <dbReference type="SAM" id="MobiDB-lite"/>
    </source>
</evidence>
<keyword evidence="7" id="KW-1133">Transmembrane helix</keyword>
<comment type="caution">
    <text evidence="9">The sequence shown here is derived from an EMBL/GenBank/DDBJ whole genome shotgun (WGS) entry which is preliminary data.</text>
</comment>
<organism evidence="9 10">
    <name type="scientific">Thalassoglobus neptunius</name>
    <dbReference type="NCBI Taxonomy" id="1938619"/>
    <lineage>
        <taxon>Bacteria</taxon>
        <taxon>Pseudomonadati</taxon>
        <taxon>Planctomycetota</taxon>
        <taxon>Planctomycetia</taxon>
        <taxon>Planctomycetales</taxon>
        <taxon>Planctomycetaceae</taxon>
        <taxon>Thalassoglobus</taxon>
    </lineage>
</organism>
<feature type="region of interest" description="Disordered" evidence="6">
    <location>
        <begin position="1"/>
        <end position="29"/>
    </location>
</feature>
<name>A0A5C5WNY3_9PLAN</name>
<dbReference type="Gene3D" id="3.30.450.20">
    <property type="entry name" value="PAS domain"/>
    <property type="match status" value="1"/>
</dbReference>
<dbReference type="AlphaFoldDB" id="A0A5C5WNY3"/>
<feature type="compositionally biased region" description="Polar residues" evidence="6">
    <location>
        <begin position="1"/>
        <end position="15"/>
    </location>
</feature>
<protein>
    <submittedName>
        <fullName evidence="9">Serine/threonine-protein kinase PknB</fullName>
        <ecNumber evidence="9">2.7.11.1</ecNumber>
    </submittedName>
</protein>
<dbReference type="Gene3D" id="1.10.510.10">
    <property type="entry name" value="Transferase(Phosphotransferase) domain 1"/>
    <property type="match status" value="1"/>
</dbReference>
<keyword evidence="2 5" id="KW-0547">Nucleotide-binding</keyword>
<dbReference type="InterPro" id="IPR017441">
    <property type="entry name" value="Protein_kinase_ATP_BS"/>
</dbReference>
<dbReference type="InterPro" id="IPR011009">
    <property type="entry name" value="Kinase-like_dom_sf"/>
</dbReference>
<proteinExistence type="predicted"/>
<evidence type="ECO:0000313" key="10">
    <source>
        <dbReference type="Proteomes" id="UP000317243"/>
    </source>
</evidence>
<dbReference type="OrthoDB" id="6111975at2"/>
<dbReference type="Pfam" id="PF00069">
    <property type="entry name" value="Pkinase"/>
    <property type="match status" value="1"/>
</dbReference>
<dbReference type="EMBL" id="SIHI01000006">
    <property type="protein sequence ID" value="TWT52348.1"/>
    <property type="molecule type" value="Genomic_DNA"/>
</dbReference>
<dbReference type="PANTHER" id="PTHR43289">
    <property type="entry name" value="MITOGEN-ACTIVATED PROTEIN KINASE KINASE KINASE 20-RELATED"/>
    <property type="match status" value="1"/>
</dbReference>
<evidence type="ECO:0000256" key="2">
    <source>
        <dbReference type="ARBA" id="ARBA00022741"/>
    </source>
</evidence>
<dbReference type="PROSITE" id="PS50011">
    <property type="entry name" value="PROTEIN_KINASE_DOM"/>
    <property type="match status" value="1"/>
</dbReference>
<evidence type="ECO:0000259" key="8">
    <source>
        <dbReference type="PROSITE" id="PS50011"/>
    </source>
</evidence>
<keyword evidence="7" id="KW-0472">Membrane</keyword>
<accession>A0A5C5WNY3</accession>
<evidence type="ECO:0000256" key="5">
    <source>
        <dbReference type="PROSITE-ProRule" id="PRU10141"/>
    </source>
</evidence>
<reference evidence="9 10" key="1">
    <citation type="submission" date="2019-02" db="EMBL/GenBank/DDBJ databases">
        <title>Deep-cultivation of Planctomycetes and their phenomic and genomic characterization uncovers novel biology.</title>
        <authorList>
            <person name="Wiegand S."/>
            <person name="Jogler M."/>
            <person name="Boedeker C."/>
            <person name="Pinto D."/>
            <person name="Vollmers J."/>
            <person name="Rivas-Marin E."/>
            <person name="Kohn T."/>
            <person name="Peeters S.H."/>
            <person name="Heuer A."/>
            <person name="Rast P."/>
            <person name="Oberbeckmann S."/>
            <person name="Bunk B."/>
            <person name="Jeske O."/>
            <person name="Meyerdierks A."/>
            <person name="Storesund J.E."/>
            <person name="Kallscheuer N."/>
            <person name="Luecker S."/>
            <person name="Lage O.M."/>
            <person name="Pohl T."/>
            <person name="Merkel B.J."/>
            <person name="Hornburger P."/>
            <person name="Mueller R.-W."/>
            <person name="Bruemmer F."/>
            <person name="Labrenz M."/>
            <person name="Spormann A.M."/>
            <person name="Op Den Camp H."/>
            <person name="Overmann J."/>
            <person name="Amann R."/>
            <person name="Jetten M.S.M."/>
            <person name="Mascher T."/>
            <person name="Medema M.H."/>
            <person name="Devos D.P."/>
            <person name="Kaster A.-K."/>
            <person name="Ovreas L."/>
            <person name="Rohde M."/>
            <person name="Galperin M.Y."/>
            <person name="Jogler C."/>
        </authorList>
    </citation>
    <scope>NUCLEOTIDE SEQUENCE [LARGE SCALE GENOMIC DNA]</scope>
    <source>
        <strain evidence="9 10">KOR42</strain>
    </source>
</reference>
<evidence type="ECO:0000256" key="4">
    <source>
        <dbReference type="ARBA" id="ARBA00022840"/>
    </source>
</evidence>
<keyword evidence="3 9" id="KW-0418">Kinase</keyword>
<keyword evidence="4 5" id="KW-0067">ATP-binding</keyword>
<dbReference type="PANTHER" id="PTHR43289:SF6">
    <property type="entry name" value="SERINE_THREONINE-PROTEIN KINASE NEKL-3"/>
    <property type="match status" value="1"/>
</dbReference>